<dbReference type="InterPro" id="IPR003825">
    <property type="entry name" value="Colicin-V_CvpA"/>
</dbReference>
<evidence type="ECO:0000256" key="5">
    <source>
        <dbReference type="SAM" id="Phobius"/>
    </source>
</evidence>
<evidence type="ECO:0000313" key="6">
    <source>
        <dbReference type="EMBL" id="TYL54391.1"/>
    </source>
</evidence>
<dbReference type="GO" id="GO:0004252">
    <property type="term" value="F:serine-type endopeptidase activity"/>
    <property type="evidence" value="ECO:0007669"/>
    <property type="project" value="InterPro"/>
</dbReference>
<dbReference type="PANTHER" id="PTHR43019:SF23">
    <property type="entry name" value="PROTEASE DO-LIKE 5, CHLOROPLASTIC"/>
    <property type="match status" value="1"/>
</dbReference>
<gene>
    <name evidence="6" type="ORF">FYC51_12640</name>
</gene>
<comment type="subcellular location">
    <subcellularLocation>
        <location evidence="1">Membrane</location>
        <topology evidence="1">Multi-pass membrane protein</topology>
    </subcellularLocation>
</comment>
<feature type="transmembrane region" description="Helical" evidence="5">
    <location>
        <begin position="117"/>
        <end position="138"/>
    </location>
</feature>
<dbReference type="EMBL" id="VSSB01000001">
    <property type="protein sequence ID" value="TYL54391.1"/>
    <property type="molecule type" value="Genomic_DNA"/>
</dbReference>
<keyword evidence="6" id="KW-0645">Protease</keyword>
<proteinExistence type="predicted"/>
<accession>A0A5S4VAN2</accession>
<evidence type="ECO:0000256" key="4">
    <source>
        <dbReference type="ARBA" id="ARBA00023136"/>
    </source>
</evidence>
<dbReference type="Pfam" id="PF02674">
    <property type="entry name" value="Colicin_V"/>
    <property type="match status" value="1"/>
</dbReference>
<keyword evidence="3 5" id="KW-1133">Transmembrane helix</keyword>
<dbReference type="SUPFAM" id="SSF50494">
    <property type="entry name" value="Trypsin-like serine proteases"/>
    <property type="match status" value="1"/>
</dbReference>
<evidence type="ECO:0000256" key="1">
    <source>
        <dbReference type="ARBA" id="ARBA00004141"/>
    </source>
</evidence>
<dbReference type="InterPro" id="IPR043504">
    <property type="entry name" value="Peptidase_S1_PA_chymotrypsin"/>
</dbReference>
<dbReference type="InterPro" id="IPR009003">
    <property type="entry name" value="Peptidase_S1_PA"/>
</dbReference>
<dbReference type="NCBIfam" id="NF033740">
    <property type="entry name" value="MarP_fam_protase"/>
    <property type="match status" value="1"/>
</dbReference>
<dbReference type="GO" id="GO:0006508">
    <property type="term" value="P:proteolysis"/>
    <property type="evidence" value="ECO:0007669"/>
    <property type="project" value="UniProtKB-KW"/>
</dbReference>
<keyword evidence="6" id="KW-0378">Hydrolase</keyword>
<feature type="transmembrane region" description="Helical" evidence="5">
    <location>
        <begin position="58"/>
        <end position="77"/>
    </location>
</feature>
<name>A0A5S4VAN2_9MICO</name>
<evidence type="ECO:0000256" key="3">
    <source>
        <dbReference type="ARBA" id="ARBA00022989"/>
    </source>
</evidence>
<dbReference type="InterPro" id="IPR001940">
    <property type="entry name" value="Peptidase_S1C"/>
</dbReference>
<dbReference type="GO" id="GO:0009403">
    <property type="term" value="P:toxin biosynthetic process"/>
    <property type="evidence" value="ECO:0007669"/>
    <property type="project" value="InterPro"/>
</dbReference>
<dbReference type="GO" id="GO:0016020">
    <property type="term" value="C:membrane"/>
    <property type="evidence" value="ECO:0007669"/>
    <property type="project" value="UniProtKB-SubCell"/>
</dbReference>
<reference evidence="6 7" key="1">
    <citation type="submission" date="2019-08" db="EMBL/GenBank/DDBJ databases">
        <authorList>
            <person name="Hu J."/>
        </authorList>
    </citation>
    <scope>NUCLEOTIDE SEQUENCE [LARGE SCALE GENOMIC DNA]</scope>
    <source>
        <strain evidence="6 7">NEAU-184</strain>
    </source>
</reference>
<dbReference type="PRINTS" id="PR00834">
    <property type="entry name" value="PROTEASES2C"/>
</dbReference>
<comment type="caution">
    <text evidence="6">The sequence shown here is derived from an EMBL/GenBank/DDBJ whole genome shotgun (WGS) entry which is preliminary data.</text>
</comment>
<evidence type="ECO:0000256" key="2">
    <source>
        <dbReference type="ARBA" id="ARBA00022692"/>
    </source>
</evidence>
<keyword evidence="4 5" id="KW-0472">Membrane</keyword>
<protein>
    <submittedName>
        <fullName evidence="6">MarP family serine protease</fullName>
    </submittedName>
</protein>
<dbReference type="PANTHER" id="PTHR43019">
    <property type="entry name" value="SERINE ENDOPROTEASE DEGS"/>
    <property type="match status" value="1"/>
</dbReference>
<dbReference type="AlphaFoldDB" id="A0A5S4VAN2"/>
<keyword evidence="7" id="KW-1185">Reference proteome</keyword>
<dbReference type="Pfam" id="PF13365">
    <property type="entry name" value="Trypsin_2"/>
    <property type="match status" value="1"/>
</dbReference>
<dbReference type="Proteomes" id="UP000325243">
    <property type="component" value="Unassembled WGS sequence"/>
</dbReference>
<sequence length="448" mass="45637">MGHHHFPSRVIRGRGRIRLVRRSAAVKPRRRGHALAAVSKADAAGWRPATRRADGADMVWSIVLDVLLVLVFIGAVVNGYRSGLLHTAAGLVGLILGGIAAYFVMPWVANLIPVPQWRAPIAVLVALVLLSLGAWLGAVVGRALRHGAEAAKLAVIDRVLGAIGNLLVTAFVVALLGSGVSAMGVPVLSPAVAGSRVISTLDLVTPAPARTLLAELRTAALGQGIPWLVEVLGGPTEAPELPVGELDQGALAAASDSVVRITGTAYQCGSSLSGSGFVVAEDRIVTNAHVVAGVTEPIVEAPGQPAVQGRVVAYDDENDLALIAVSGLATPPLAIADPADGDEVAVAGYPFGGPLEVRPARVMSIGPITIEESGRTSVRDIVTLAADVDHGNSGGPVLTGDGSVGGVVFAKSDSVENVGFAVPVSTLRPLAEQAGALEEPVDSGSCLN</sequence>
<feature type="transmembrane region" description="Helical" evidence="5">
    <location>
        <begin position="159"/>
        <end position="180"/>
    </location>
</feature>
<feature type="transmembrane region" description="Helical" evidence="5">
    <location>
        <begin position="84"/>
        <end position="105"/>
    </location>
</feature>
<dbReference type="Gene3D" id="2.40.10.10">
    <property type="entry name" value="Trypsin-like serine proteases"/>
    <property type="match status" value="2"/>
</dbReference>
<keyword evidence="2 5" id="KW-0812">Transmembrane</keyword>
<organism evidence="6 7">
    <name type="scientific">Agromyces mariniharenae</name>
    <dbReference type="NCBI Taxonomy" id="2604423"/>
    <lineage>
        <taxon>Bacteria</taxon>
        <taxon>Bacillati</taxon>
        <taxon>Actinomycetota</taxon>
        <taxon>Actinomycetes</taxon>
        <taxon>Micrococcales</taxon>
        <taxon>Microbacteriaceae</taxon>
        <taxon>Agromyces</taxon>
    </lineage>
</organism>
<dbReference type="InterPro" id="IPR047680">
    <property type="entry name" value="MarP-like"/>
</dbReference>
<evidence type="ECO:0000313" key="7">
    <source>
        <dbReference type="Proteomes" id="UP000325243"/>
    </source>
</evidence>